<dbReference type="PANTHER" id="PTHR45681">
    <property type="entry name" value="POLYKETIDE SYNTHASE 44-RELATED"/>
    <property type="match status" value="1"/>
</dbReference>
<evidence type="ECO:0000256" key="1">
    <source>
        <dbReference type="ARBA" id="ARBA00022679"/>
    </source>
</evidence>
<dbReference type="Pfam" id="PF08242">
    <property type="entry name" value="Methyltransf_12"/>
    <property type="match status" value="1"/>
</dbReference>
<protein>
    <recommendedName>
        <fullName evidence="2">Methyltransferase type 12 domain-containing protein</fullName>
    </recommendedName>
</protein>
<organism evidence="3 4">
    <name type="scientific">Cryphonectria parasitica (strain ATCC 38755 / EP155)</name>
    <dbReference type="NCBI Taxonomy" id="660469"/>
    <lineage>
        <taxon>Eukaryota</taxon>
        <taxon>Fungi</taxon>
        <taxon>Dikarya</taxon>
        <taxon>Ascomycota</taxon>
        <taxon>Pezizomycotina</taxon>
        <taxon>Sordariomycetes</taxon>
        <taxon>Sordariomycetidae</taxon>
        <taxon>Diaporthales</taxon>
        <taxon>Cryphonectriaceae</taxon>
        <taxon>Cryphonectria-Endothia species complex</taxon>
        <taxon>Cryphonectria</taxon>
    </lineage>
</organism>
<dbReference type="RefSeq" id="XP_040776277.1">
    <property type="nucleotide sequence ID" value="XM_040925095.1"/>
</dbReference>
<evidence type="ECO:0000313" key="3">
    <source>
        <dbReference type="EMBL" id="KAF3765316.1"/>
    </source>
</evidence>
<dbReference type="GeneID" id="63842224"/>
<proteinExistence type="predicted"/>
<comment type="caution">
    <text evidence="3">The sequence shown here is derived from an EMBL/GenBank/DDBJ whole genome shotgun (WGS) entry which is preliminary data.</text>
</comment>
<dbReference type="CDD" id="cd02440">
    <property type="entry name" value="AdoMet_MTases"/>
    <property type="match status" value="1"/>
</dbReference>
<keyword evidence="4" id="KW-1185">Reference proteome</keyword>
<accession>A0A9P4Y2A7</accession>
<gene>
    <name evidence="3" type="ORF">M406DRAFT_67772</name>
</gene>
<dbReference type="AlphaFoldDB" id="A0A9P4Y2A7"/>
<dbReference type="PANTHER" id="PTHR45681:SF6">
    <property type="entry name" value="POLYKETIDE SYNTHASE 37"/>
    <property type="match status" value="1"/>
</dbReference>
<dbReference type="EMBL" id="MU032347">
    <property type="protein sequence ID" value="KAF3765316.1"/>
    <property type="molecule type" value="Genomic_DNA"/>
</dbReference>
<name>A0A9P4Y2A7_CRYP1</name>
<sequence>MAATLQWEPKLDGVPASELMKPSRDSTAEQQMMERMYIMCAVEMLGKLKAAQCTKPHFERYRTWLVEEYERYKQPGGVPVVADSAAIVAMSSDTRRKSIEECYEKSKGTHMWPVMEAAWRVYVNMIDIVEGRIKLLRVLMTDNLLPQFYDWTNELSDLRLLWRAFGISKPQLRVLEIGAGTGGTTARVLEGFKSESGEQLYGSYTFTDVSATFFDAARKRFGNHDNIEYRALDISRDPLQQGFEAGAYDLVIASNVLHATPCLVETLQNCRAMLQPEGYLFLQEMSPPGRYPDFVVGMFPGWWAGDPDGRPDGPTVKPKEWENRLQQAGFEGLYAVAYDNDPPLYYNANMLARPAASIE</sequence>
<dbReference type="Proteomes" id="UP000803844">
    <property type="component" value="Unassembled WGS sequence"/>
</dbReference>
<dbReference type="InterPro" id="IPR013217">
    <property type="entry name" value="Methyltransf_12"/>
</dbReference>
<dbReference type="InterPro" id="IPR050444">
    <property type="entry name" value="Polyketide_Synthase"/>
</dbReference>
<dbReference type="Gene3D" id="3.40.50.150">
    <property type="entry name" value="Vaccinia Virus protein VP39"/>
    <property type="match status" value="1"/>
</dbReference>
<dbReference type="GO" id="GO:0016740">
    <property type="term" value="F:transferase activity"/>
    <property type="evidence" value="ECO:0007669"/>
    <property type="project" value="UniProtKB-KW"/>
</dbReference>
<feature type="domain" description="Methyltransferase type 12" evidence="2">
    <location>
        <begin position="175"/>
        <end position="280"/>
    </location>
</feature>
<keyword evidence="1" id="KW-0808">Transferase</keyword>
<dbReference type="SUPFAM" id="SSF53335">
    <property type="entry name" value="S-adenosyl-L-methionine-dependent methyltransferases"/>
    <property type="match status" value="1"/>
</dbReference>
<evidence type="ECO:0000259" key="2">
    <source>
        <dbReference type="Pfam" id="PF08242"/>
    </source>
</evidence>
<evidence type="ECO:0000313" key="4">
    <source>
        <dbReference type="Proteomes" id="UP000803844"/>
    </source>
</evidence>
<dbReference type="InterPro" id="IPR029063">
    <property type="entry name" value="SAM-dependent_MTases_sf"/>
</dbReference>
<dbReference type="OrthoDB" id="5414098at2759"/>
<reference evidence="3" key="1">
    <citation type="journal article" date="2020" name="Phytopathology">
        <title>Genome sequence of the chestnut blight fungus Cryphonectria parasitica EP155: A fundamental resource for an archetypical invasive plant pathogen.</title>
        <authorList>
            <person name="Crouch J.A."/>
            <person name="Dawe A."/>
            <person name="Aerts A."/>
            <person name="Barry K."/>
            <person name="Churchill A.C.L."/>
            <person name="Grimwood J."/>
            <person name="Hillman B."/>
            <person name="Milgroom M.G."/>
            <person name="Pangilinan J."/>
            <person name="Smith M."/>
            <person name="Salamov A."/>
            <person name="Schmutz J."/>
            <person name="Yadav J."/>
            <person name="Grigoriev I.V."/>
            <person name="Nuss D."/>
        </authorList>
    </citation>
    <scope>NUCLEOTIDE SEQUENCE</scope>
    <source>
        <strain evidence="3">EP155</strain>
    </source>
</reference>